<dbReference type="Gramene" id="OPUNC04G14060.1">
    <property type="protein sequence ID" value="OPUNC04G14060.1"/>
    <property type="gene ID" value="OPUNC04G14060"/>
</dbReference>
<accession>A0A0E0KRX8</accession>
<reference evidence="2" key="1">
    <citation type="submission" date="2015-04" db="UniProtKB">
        <authorList>
            <consortium name="EnsemblPlants"/>
        </authorList>
    </citation>
    <scope>IDENTIFICATION</scope>
</reference>
<reference evidence="2" key="2">
    <citation type="submission" date="2018-05" db="EMBL/GenBank/DDBJ databases">
        <title>OpunRS2 (Oryza punctata Reference Sequence Version 2).</title>
        <authorList>
            <person name="Zhang J."/>
            <person name="Kudrna D."/>
            <person name="Lee S."/>
            <person name="Talag J."/>
            <person name="Welchert J."/>
            <person name="Wing R.A."/>
        </authorList>
    </citation>
    <scope>NUCLEOTIDE SEQUENCE [LARGE SCALE GENOMIC DNA]</scope>
</reference>
<evidence type="ECO:0000313" key="3">
    <source>
        <dbReference type="Proteomes" id="UP000026962"/>
    </source>
</evidence>
<feature type="region of interest" description="Disordered" evidence="1">
    <location>
        <begin position="143"/>
        <end position="171"/>
    </location>
</feature>
<dbReference type="AlphaFoldDB" id="A0A0E0KRX8"/>
<protein>
    <submittedName>
        <fullName evidence="2">Uncharacterized protein</fullName>
    </submittedName>
</protein>
<dbReference type="HOGENOM" id="CLU_1565386_0_0_1"/>
<keyword evidence="3" id="KW-1185">Reference proteome</keyword>
<dbReference type="OMA" id="SEEWGSQ"/>
<dbReference type="Proteomes" id="UP000026962">
    <property type="component" value="Chromosome 4"/>
</dbReference>
<evidence type="ECO:0000313" key="2">
    <source>
        <dbReference type="EnsemblPlants" id="OPUNC04G14060.1"/>
    </source>
</evidence>
<dbReference type="EnsemblPlants" id="OPUNC04G14060.1">
    <property type="protein sequence ID" value="OPUNC04G14060.1"/>
    <property type="gene ID" value="OPUNC04G14060"/>
</dbReference>
<evidence type="ECO:0000256" key="1">
    <source>
        <dbReference type="SAM" id="MobiDB-lite"/>
    </source>
</evidence>
<proteinExistence type="predicted"/>
<sequence>MAAVPEWESVAAMAGKADAIGVSGLKEAVLLFANRTTQCRVFVTGVELREAPAMLELLTKAKRVPPRWVIPRDKKLRQLSRLANDLVIVEEVVLPLLTEDAADLDGVRLLHQYGWSIRHIARHVDKPGGPFFLAARRGKLVRTRPPRPSEEWGSQCRVPTQELGGRPCEDR</sequence>
<organism evidence="2">
    <name type="scientific">Oryza punctata</name>
    <name type="common">Red rice</name>
    <dbReference type="NCBI Taxonomy" id="4537"/>
    <lineage>
        <taxon>Eukaryota</taxon>
        <taxon>Viridiplantae</taxon>
        <taxon>Streptophyta</taxon>
        <taxon>Embryophyta</taxon>
        <taxon>Tracheophyta</taxon>
        <taxon>Spermatophyta</taxon>
        <taxon>Magnoliopsida</taxon>
        <taxon>Liliopsida</taxon>
        <taxon>Poales</taxon>
        <taxon>Poaceae</taxon>
        <taxon>BOP clade</taxon>
        <taxon>Oryzoideae</taxon>
        <taxon>Oryzeae</taxon>
        <taxon>Oryzinae</taxon>
        <taxon>Oryza</taxon>
    </lineage>
</organism>
<name>A0A0E0KRX8_ORYPU</name>